<dbReference type="PANTHER" id="PTHR31462:SF5">
    <property type="entry name" value="ENDOSOMAL_LYSOSOMAL PROTON CHANNEL TMEM175"/>
    <property type="match status" value="1"/>
</dbReference>
<sequence>MSKERLIAFYDAVLAIIMTILVLELEKPDEMSLRGFLELKESFFAYALSFFWLGTMWVNHHNLWMEVEKISVKTVWTTMFLLFMASFFPYTTTIISKNFYSAIAQSFYGLIIIGVTIAAIFSADTLIKVNEDNKSLTEKIKKRELLLKYDLVVKIVAFLISAFFYPPAMMIGLVITTLFVLFVSQKIIKAEVPYTGEDLKNG</sequence>
<dbReference type="GO" id="GO:0016020">
    <property type="term" value="C:membrane"/>
    <property type="evidence" value="ECO:0007669"/>
    <property type="project" value="UniProtKB-SubCell"/>
</dbReference>
<keyword evidence="11" id="KW-0407">Ion channel</keyword>
<comment type="caution">
    <text evidence="14">The sequence shown here is derived from an EMBL/GenBank/DDBJ whole genome shotgun (WGS) entry which is preliminary data.</text>
</comment>
<dbReference type="InterPro" id="IPR010617">
    <property type="entry name" value="TMEM175-like"/>
</dbReference>
<dbReference type="PANTHER" id="PTHR31462">
    <property type="entry name" value="ENDOSOMAL/LYSOSOMAL POTASSIUM CHANNEL TMEM175"/>
    <property type="match status" value="1"/>
</dbReference>
<keyword evidence="10 13" id="KW-0472">Membrane</keyword>
<comment type="subcellular location">
    <subcellularLocation>
        <location evidence="1">Membrane</location>
        <topology evidence="1">Multi-pass membrane protein</topology>
    </subcellularLocation>
</comment>
<feature type="transmembrane region" description="Helical" evidence="13">
    <location>
        <begin position="107"/>
        <end position="127"/>
    </location>
</feature>
<dbReference type="Proteomes" id="UP000230719">
    <property type="component" value="Unassembled WGS sequence"/>
</dbReference>
<evidence type="ECO:0000256" key="13">
    <source>
        <dbReference type="SAM" id="Phobius"/>
    </source>
</evidence>
<evidence type="ECO:0008006" key="16">
    <source>
        <dbReference type="Google" id="ProtNLM"/>
    </source>
</evidence>
<keyword evidence="7" id="KW-0630">Potassium</keyword>
<comment type="catalytic activity">
    <reaction evidence="12">
        <text>K(+)(in) = K(+)(out)</text>
        <dbReference type="Rhea" id="RHEA:29463"/>
        <dbReference type="ChEBI" id="CHEBI:29103"/>
    </reaction>
</comment>
<evidence type="ECO:0000256" key="5">
    <source>
        <dbReference type="ARBA" id="ARBA00022692"/>
    </source>
</evidence>
<evidence type="ECO:0000256" key="9">
    <source>
        <dbReference type="ARBA" id="ARBA00023065"/>
    </source>
</evidence>
<gene>
    <name evidence="14" type="ORF">CI114_02005</name>
</gene>
<evidence type="ECO:0000256" key="4">
    <source>
        <dbReference type="ARBA" id="ARBA00022538"/>
    </source>
</evidence>
<evidence type="ECO:0000256" key="3">
    <source>
        <dbReference type="ARBA" id="ARBA00022448"/>
    </source>
</evidence>
<feature type="transmembrane region" description="Helical" evidence="13">
    <location>
        <begin position="43"/>
        <end position="63"/>
    </location>
</feature>
<keyword evidence="5 13" id="KW-0812">Transmembrane</keyword>
<dbReference type="Pfam" id="PF06736">
    <property type="entry name" value="TMEM175"/>
    <property type="match status" value="1"/>
</dbReference>
<comment type="similarity">
    <text evidence="2">Belongs to the TMEM175 family.</text>
</comment>
<evidence type="ECO:0000313" key="15">
    <source>
        <dbReference type="Proteomes" id="UP000230719"/>
    </source>
</evidence>
<keyword evidence="6" id="KW-0631">Potassium channel</keyword>
<keyword evidence="9" id="KW-0406">Ion transport</keyword>
<evidence type="ECO:0000256" key="12">
    <source>
        <dbReference type="ARBA" id="ARBA00034430"/>
    </source>
</evidence>
<keyword evidence="3" id="KW-0813">Transport</keyword>
<feature type="transmembrane region" description="Helical" evidence="13">
    <location>
        <begin position="7"/>
        <end position="23"/>
    </location>
</feature>
<dbReference type="GO" id="GO:0005267">
    <property type="term" value="F:potassium channel activity"/>
    <property type="evidence" value="ECO:0007669"/>
    <property type="project" value="UniProtKB-KW"/>
</dbReference>
<feature type="transmembrane region" description="Helical" evidence="13">
    <location>
        <begin position="75"/>
        <end position="95"/>
    </location>
</feature>
<organism evidence="14 15">
    <name type="scientific">Fusobacterium animalis</name>
    <dbReference type="NCBI Taxonomy" id="76859"/>
    <lineage>
        <taxon>Bacteria</taxon>
        <taxon>Fusobacteriati</taxon>
        <taxon>Fusobacteriota</taxon>
        <taxon>Fusobacteriia</taxon>
        <taxon>Fusobacteriales</taxon>
        <taxon>Fusobacteriaceae</taxon>
        <taxon>Fusobacterium</taxon>
    </lineage>
</organism>
<proteinExistence type="inferred from homology"/>
<keyword evidence="8 13" id="KW-1133">Transmembrane helix</keyword>
<accession>A0A2G9FNN9</accession>
<dbReference type="GO" id="GO:0015252">
    <property type="term" value="F:proton channel activity"/>
    <property type="evidence" value="ECO:0007669"/>
    <property type="project" value="InterPro"/>
</dbReference>
<name>A0A2G9FNN9_9FUSO</name>
<keyword evidence="4" id="KW-0633">Potassium transport</keyword>
<evidence type="ECO:0000256" key="6">
    <source>
        <dbReference type="ARBA" id="ARBA00022826"/>
    </source>
</evidence>
<evidence type="ECO:0000256" key="7">
    <source>
        <dbReference type="ARBA" id="ARBA00022958"/>
    </source>
</evidence>
<evidence type="ECO:0000256" key="1">
    <source>
        <dbReference type="ARBA" id="ARBA00004141"/>
    </source>
</evidence>
<evidence type="ECO:0000256" key="2">
    <source>
        <dbReference type="ARBA" id="ARBA00006920"/>
    </source>
</evidence>
<dbReference type="EMBL" id="NPND01000004">
    <property type="protein sequence ID" value="PIM93236.1"/>
    <property type="molecule type" value="Genomic_DNA"/>
</dbReference>
<evidence type="ECO:0000256" key="10">
    <source>
        <dbReference type="ARBA" id="ARBA00023136"/>
    </source>
</evidence>
<reference evidence="14 15" key="1">
    <citation type="submission" date="2017-08" db="EMBL/GenBank/DDBJ databases">
        <title>Analysis of Fusobacterium persistence and antibiotic response in human colorectal.</title>
        <authorList>
            <person name="Bullman S."/>
        </authorList>
    </citation>
    <scope>NUCLEOTIDE SEQUENCE [LARGE SCALE GENOMIC DNA]</scope>
    <source>
        <strain evidence="14 15">P2_CP</strain>
    </source>
</reference>
<protein>
    <recommendedName>
        <fullName evidence="16">DUF1211 domain-containing protein</fullName>
    </recommendedName>
</protein>
<evidence type="ECO:0000256" key="8">
    <source>
        <dbReference type="ARBA" id="ARBA00022989"/>
    </source>
</evidence>
<evidence type="ECO:0000256" key="11">
    <source>
        <dbReference type="ARBA" id="ARBA00023303"/>
    </source>
</evidence>
<dbReference type="AlphaFoldDB" id="A0A2G9FNN9"/>
<dbReference type="RefSeq" id="WP_158409810.1">
    <property type="nucleotide sequence ID" value="NZ_CP056023.1"/>
</dbReference>
<evidence type="ECO:0000313" key="14">
    <source>
        <dbReference type="EMBL" id="PIM93236.1"/>
    </source>
</evidence>